<dbReference type="Gene3D" id="3.40.1440.60">
    <property type="entry name" value="PriA, 3(prime) DNA-binding domain"/>
    <property type="match status" value="1"/>
</dbReference>
<evidence type="ECO:0000256" key="11">
    <source>
        <dbReference type="HAMAP-Rule" id="MF_00983"/>
    </source>
</evidence>
<dbReference type="InterPro" id="IPR041236">
    <property type="entry name" value="PriA_C"/>
</dbReference>
<feature type="binding site" evidence="11">
    <location>
        <position position="385"/>
    </location>
    <ligand>
        <name>Zn(2+)</name>
        <dbReference type="ChEBI" id="CHEBI:29105"/>
        <label>1</label>
    </ligand>
</feature>
<dbReference type="Pfam" id="PF17764">
    <property type="entry name" value="PriA_3primeBD"/>
    <property type="match status" value="1"/>
</dbReference>
<dbReference type="PATRIC" id="fig|42253.5.peg.167"/>
<evidence type="ECO:0000313" key="16">
    <source>
        <dbReference type="Proteomes" id="UP000069205"/>
    </source>
</evidence>
<accession>A0A0K2G6Q3</accession>
<feature type="binding site" evidence="11">
    <location>
        <position position="394"/>
    </location>
    <ligand>
        <name>Zn(2+)</name>
        <dbReference type="ChEBI" id="CHEBI:29105"/>
        <label>2</label>
    </ligand>
</feature>
<dbReference type="InterPro" id="IPR027417">
    <property type="entry name" value="P-loop_NTPase"/>
</dbReference>
<dbReference type="OrthoDB" id="9759544at2"/>
<evidence type="ECO:0000256" key="4">
    <source>
        <dbReference type="ARBA" id="ARBA00022741"/>
    </source>
</evidence>
<dbReference type="GO" id="GO:0016787">
    <property type="term" value="F:hydrolase activity"/>
    <property type="evidence" value="ECO:0007669"/>
    <property type="project" value="UniProtKB-KW"/>
</dbReference>
<dbReference type="InterPro" id="IPR041222">
    <property type="entry name" value="PriA_3primeBD"/>
</dbReference>
<feature type="binding site" evidence="11">
    <location>
        <position position="391"/>
    </location>
    <ligand>
        <name>Zn(2+)</name>
        <dbReference type="ChEBI" id="CHEBI:29105"/>
        <label>2</label>
    </ligand>
</feature>
<comment type="similarity">
    <text evidence="11">Belongs to the helicase family. PriA subfamily.</text>
</comment>
<keyword evidence="7 11" id="KW-0862">Zinc</keyword>
<evidence type="ECO:0000256" key="5">
    <source>
        <dbReference type="ARBA" id="ARBA00022801"/>
    </source>
</evidence>
<evidence type="ECO:0000313" key="15">
    <source>
        <dbReference type="EMBL" id="ALA56610.1"/>
    </source>
</evidence>
<feature type="domain" description="Primosomal protein N C-terminal" evidence="14">
    <location>
        <begin position="580"/>
        <end position="675"/>
    </location>
</feature>
<dbReference type="GO" id="GO:0005524">
    <property type="term" value="F:ATP binding"/>
    <property type="evidence" value="ECO:0007669"/>
    <property type="project" value="UniProtKB-UniRule"/>
</dbReference>
<feature type="compositionally biased region" description="Low complexity" evidence="12">
    <location>
        <begin position="133"/>
        <end position="144"/>
    </location>
</feature>
<dbReference type="Pfam" id="PF18074">
    <property type="entry name" value="PriA_C"/>
    <property type="match status" value="1"/>
</dbReference>
<keyword evidence="3 11" id="KW-0479">Metal-binding</keyword>
<keyword evidence="2 11" id="KW-0235">DNA replication</keyword>
<feature type="binding site" evidence="11">
    <location>
        <position position="425"/>
    </location>
    <ligand>
        <name>Zn(2+)</name>
        <dbReference type="ChEBI" id="CHEBI:29105"/>
        <label>1</label>
    </ligand>
</feature>
<dbReference type="HAMAP" id="MF_00983">
    <property type="entry name" value="PriA"/>
    <property type="match status" value="1"/>
</dbReference>
<sequence length="679" mass="72986">MHSGVAVPGDSSPLYADVLVPRHIHKSFTYRIPAALNRAIAVGHHVLVPFGRGTLAATVVSLSPFPPAGVDPAIIKDISSMADGAQDAKVAAVLFALSRRVADAYAAPWGQCLRLIVPRRSKAVNTRKHRGPRATAAATRAHTAQPLPDLHGRELPQPDPAWSARIAEALNQPAPARLLVHAPWLQRQALLASAIRQTHAKKKSTLIVCGEAAKAESLRHLLEAATKLPIGLLEPVGAGTATQNVTAPSILIGTRAAVFAPVPSVGLIWIEGEEDPALKEPQEPRYHAREVASMRAELEGALVVFASAHPSMEAYRDPDADDCLFHRSAAARAAINVVDLRREPAGLLLSDPLVRAMEAALAVEAGVLLFLNRKGYAGALACRDCGWVPRCGSCAVALTYYRESAKLACRYCGERCGLPDVCPTCGAARLNPVGEGTERVELEARRLFPRARIARLDGDTLRGPSQARRLWAQVYGREVDIVVGTQAVFQRGPLPAMGLVGIVQADVGLHVPDFRAAERTYQLLEEAVAAARPAADGGKVVLQTLLPTHHAIEAVTFGEPRRFYGEELAARRLLGYPPAVHLAGLSVSGKSSDSVDEAARRWRIKLGETTGAEDTLTILGPVPALGGRPRGHHRRHMLVKGPDRTALCNIISRSVEELEREYPKRQAKFVVDIDPVEMS</sequence>
<evidence type="ECO:0000256" key="8">
    <source>
        <dbReference type="ARBA" id="ARBA00022840"/>
    </source>
</evidence>
<reference evidence="15 16" key="1">
    <citation type="journal article" date="2015" name="Proc. Natl. Acad. Sci. U.S.A.">
        <title>Expanded metabolic versatility of ubiquitous nitrite-oxidizing bacteria from the genus Nitrospira.</title>
        <authorList>
            <person name="Koch H."/>
            <person name="Lucker S."/>
            <person name="Albertsen M."/>
            <person name="Kitzinger K."/>
            <person name="Herbold C."/>
            <person name="Spieck E."/>
            <person name="Nielsen P.H."/>
            <person name="Wagner M."/>
            <person name="Daims H."/>
        </authorList>
    </citation>
    <scope>NUCLEOTIDE SEQUENCE [LARGE SCALE GENOMIC DNA]</scope>
    <source>
        <strain evidence="15 16">NSP M-1</strain>
    </source>
</reference>
<dbReference type="GO" id="GO:1990077">
    <property type="term" value="C:primosome complex"/>
    <property type="evidence" value="ECO:0007669"/>
    <property type="project" value="UniProtKB-UniRule"/>
</dbReference>
<evidence type="ECO:0000256" key="12">
    <source>
        <dbReference type="SAM" id="MobiDB-lite"/>
    </source>
</evidence>
<feature type="binding site" evidence="11">
    <location>
        <position position="382"/>
    </location>
    <ligand>
        <name>Zn(2+)</name>
        <dbReference type="ChEBI" id="CHEBI:29105"/>
        <label>1</label>
    </ligand>
</feature>
<dbReference type="PANTHER" id="PTHR30580">
    <property type="entry name" value="PRIMOSOMAL PROTEIN N"/>
    <property type="match status" value="1"/>
</dbReference>
<dbReference type="PANTHER" id="PTHR30580:SF0">
    <property type="entry name" value="PRIMOSOMAL PROTEIN N"/>
    <property type="match status" value="1"/>
</dbReference>
<keyword evidence="1 11" id="KW-0639">Primosome</keyword>
<dbReference type="STRING" id="42253.NITMOv2_0170"/>
<comment type="subunit">
    <text evidence="11">Component of the replication restart primosome.</text>
</comment>
<feature type="binding site" evidence="11">
    <location>
        <position position="422"/>
    </location>
    <ligand>
        <name>Zn(2+)</name>
        <dbReference type="ChEBI" id="CHEBI:29105"/>
        <label>1</label>
    </ligand>
</feature>
<protein>
    <recommendedName>
        <fullName evidence="11">Probable replication restart protein PriA</fullName>
    </recommendedName>
    <alternativeName>
        <fullName evidence="11">Putative ATP-dependent DNA helicase PriA</fullName>
    </alternativeName>
</protein>
<name>A0A0K2G6Q3_NITMO</name>
<dbReference type="RefSeq" id="WP_053378074.1">
    <property type="nucleotide sequence ID" value="NZ_CP011801.1"/>
</dbReference>
<dbReference type="EMBL" id="CP011801">
    <property type="protein sequence ID" value="ALA56610.1"/>
    <property type="molecule type" value="Genomic_DNA"/>
</dbReference>
<keyword evidence="5 15" id="KW-0378">Hydrolase</keyword>
<evidence type="ECO:0000256" key="3">
    <source>
        <dbReference type="ARBA" id="ARBA00022723"/>
    </source>
</evidence>
<dbReference type="Proteomes" id="UP000069205">
    <property type="component" value="Chromosome"/>
</dbReference>
<keyword evidence="16" id="KW-1185">Reference proteome</keyword>
<gene>
    <name evidence="11" type="primary">priA</name>
    <name evidence="15" type="ORF">NITMOv2_0170</name>
</gene>
<proteinExistence type="inferred from homology"/>
<dbReference type="AlphaFoldDB" id="A0A0K2G6Q3"/>
<dbReference type="Gene3D" id="3.40.50.300">
    <property type="entry name" value="P-loop containing nucleotide triphosphate hydrolases"/>
    <property type="match status" value="1"/>
</dbReference>
<evidence type="ECO:0000256" key="6">
    <source>
        <dbReference type="ARBA" id="ARBA00022806"/>
    </source>
</evidence>
<feature type="domain" description="Primosomal protein N' 3' DNA-binding" evidence="13">
    <location>
        <begin position="17"/>
        <end position="118"/>
    </location>
</feature>
<evidence type="ECO:0000256" key="2">
    <source>
        <dbReference type="ARBA" id="ARBA00022705"/>
    </source>
</evidence>
<feature type="region of interest" description="Disordered" evidence="12">
    <location>
        <begin position="124"/>
        <end position="154"/>
    </location>
</feature>
<dbReference type="InterPro" id="IPR005259">
    <property type="entry name" value="PriA"/>
</dbReference>
<feature type="binding site" evidence="11">
    <location>
        <position position="412"/>
    </location>
    <ligand>
        <name>Zn(2+)</name>
        <dbReference type="ChEBI" id="CHEBI:29105"/>
        <label>2</label>
    </ligand>
</feature>
<comment type="cofactor">
    <cofactor evidence="11">
        <name>Zn(2+)</name>
        <dbReference type="ChEBI" id="CHEBI:29105"/>
    </cofactor>
    <text evidence="11">Binds 2 zinc ions per subunit.</text>
</comment>
<keyword evidence="8 11" id="KW-0067">ATP-binding</keyword>
<dbReference type="KEGG" id="nmv:NITMOv2_0170"/>
<evidence type="ECO:0000259" key="14">
    <source>
        <dbReference type="Pfam" id="PF18074"/>
    </source>
</evidence>
<comment type="function">
    <text evidence="11">Initiates the restart of stalled replication forks, which reloads the replicative helicase on sites other than the origin of replication. Recognizes and binds to abandoned replication forks and remodels them to uncover a helicase loading site. Promotes assembly of the primosome at these replication forks.</text>
</comment>
<organism evidence="15 16">
    <name type="scientific">Nitrospira moscoviensis</name>
    <dbReference type="NCBI Taxonomy" id="42253"/>
    <lineage>
        <taxon>Bacteria</taxon>
        <taxon>Pseudomonadati</taxon>
        <taxon>Nitrospirota</taxon>
        <taxon>Nitrospiria</taxon>
        <taxon>Nitrospirales</taxon>
        <taxon>Nitrospiraceae</taxon>
        <taxon>Nitrospira</taxon>
    </lineage>
</organism>
<evidence type="ECO:0000256" key="9">
    <source>
        <dbReference type="ARBA" id="ARBA00023125"/>
    </source>
</evidence>
<keyword evidence="9 11" id="KW-0238">DNA-binding</keyword>
<comment type="caution">
    <text evidence="11">As this protein does not have any detectable helicase domains, it probably does not have helicase activity.</text>
</comment>
<dbReference type="GO" id="GO:0043138">
    <property type="term" value="F:3'-5' DNA helicase activity"/>
    <property type="evidence" value="ECO:0007669"/>
    <property type="project" value="TreeGrafter"/>
</dbReference>
<keyword evidence="6" id="KW-0347">Helicase</keyword>
<dbReference type="GO" id="GO:0008270">
    <property type="term" value="F:zinc ion binding"/>
    <property type="evidence" value="ECO:0007669"/>
    <property type="project" value="UniProtKB-UniRule"/>
</dbReference>
<evidence type="ECO:0000256" key="10">
    <source>
        <dbReference type="ARBA" id="ARBA00023235"/>
    </source>
</evidence>
<evidence type="ECO:0000256" key="7">
    <source>
        <dbReference type="ARBA" id="ARBA00022833"/>
    </source>
</evidence>
<keyword evidence="4 11" id="KW-0547">Nucleotide-binding</keyword>
<dbReference type="GO" id="GO:0006269">
    <property type="term" value="P:DNA replication, synthesis of primer"/>
    <property type="evidence" value="ECO:0007669"/>
    <property type="project" value="UniProtKB-KW"/>
</dbReference>
<dbReference type="GO" id="GO:0006270">
    <property type="term" value="P:DNA replication initiation"/>
    <property type="evidence" value="ECO:0007669"/>
    <property type="project" value="TreeGrafter"/>
</dbReference>
<evidence type="ECO:0000259" key="13">
    <source>
        <dbReference type="Pfam" id="PF17764"/>
    </source>
</evidence>
<dbReference type="GO" id="GO:0003677">
    <property type="term" value="F:DNA binding"/>
    <property type="evidence" value="ECO:0007669"/>
    <property type="project" value="UniProtKB-UniRule"/>
</dbReference>
<feature type="binding site" evidence="11">
    <location>
        <position position="409"/>
    </location>
    <ligand>
        <name>Zn(2+)</name>
        <dbReference type="ChEBI" id="CHEBI:29105"/>
        <label>2</label>
    </ligand>
</feature>
<dbReference type="GO" id="GO:0006302">
    <property type="term" value="P:double-strand break repair"/>
    <property type="evidence" value="ECO:0007669"/>
    <property type="project" value="InterPro"/>
</dbReference>
<dbReference type="NCBIfam" id="TIGR00595">
    <property type="entry name" value="priA"/>
    <property type="match status" value="1"/>
</dbReference>
<keyword evidence="10" id="KW-0413">Isomerase</keyword>
<dbReference type="GO" id="GO:0006310">
    <property type="term" value="P:DNA recombination"/>
    <property type="evidence" value="ECO:0007669"/>
    <property type="project" value="InterPro"/>
</dbReference>
<dbReference type="InterPro" id="IPR042115">
    <property type="entry name" value="PriA_3primeBD_sf"/>
</dbReference>
<evidence type="ECO:0000256" key="1">
    <source>
        <dbReference type="ARBA" id="ARBA00022515"/>
    </source>
</evidence>